<dbReference type="AlphaFoldDB" id="A0A7C9BA09"/>
<keyword evidence="2" id="KW-1185">Reference proteome</keyword>
<reference evidence="1 2" key="1">
    <citation type="submission" date="2019-10" db="EMBL/GenBank/DDBJ databases">
        <title>Draft Genome Sequence of Cytophagaceae sp. SJW1-29.</title>
        <authorList>
            <person name="Choi A."/>
        </authorList>
    </citation>
    <scope>NUCLEOTIDE SEQUENCE [LARGE SCALE GENOMIC DNA]</scope>
    <source>
        <strain evidence="1 2">SJW1-29</strain>
    </source>
</reference>
<dbReference type="Gene3D" id="2.40.50.120">
    <property type="match status" value="1"/>
</dbReference>
<evidence type="ECO:0008006" key="3">
    <source>
        <dbReference type="Google" id="ProtNLM"/>
    </source>
</evidence>
<dbReference type="Proteomes" id="UP000479293">
    <property type="component" value="Unassembled WGS sequence"/>
</dbReference>
<dbReference type="EMBL" id="WHLY01000002">
    <property type="protein sequence ID" value="MPR33762.1"/>
    <property type="molecule type" value="Genomic_DNA"/>
</dbReference>
<name>A0A7C9BA09_9BACT</name>
<evidence type="ECO:0000313" key="1">
    <source>
        <dbReference type="EMBL" id="MPR33762.1"/>
    </source>
</evidence>
<comment type="caution">
    <text evidence="1">The sequence shown here is derived from an EMBL/GenBank/DDBJ whole genome shotgun (WGS) entry which is preliminary data.</text>
</comment>
<evidence type="ECO:0000313" key="2">
    <source>
        <dbReference type="Proteomes" id="UP000479293"/>
    </source>
</evidence>
<dbReference type="SUPFAM" id="SSF50242">
    <property type="entry name" value="TIMP-like"/>
    <property type="match status" value="1"/>
</dbReference>
<protein>
    <recommendedName>
        <fullName evidence="3">Tissue inhibitor of metalloproteinase</fullName>
    </recommendedName>
</protein>
<dbReference type="InterPro" id="IPR008993">
    <property type="entry name" value="TIMP-like_OB-fold"/>
</dbReference>
<proteinExistence type="predicted"/>
<dbReference type="RefSeq" id="WP_152759408.1">
    <property type="nucleotide sequence ID" value="NZ_WHLY01000002.1"/>
</dbReference>
<gene>
    <name evidence="1" type="ORF">GBK04_10365</name>
</gene>
<sequence>MKNILIFFFALVSIQAFGCECIPAPLLYYYQKSDFVAAVKVVEITLDREHHSSEGDYHYLNIEIVQLYKGKEVPFIRVNTASETSCAFEVPKGSTWLVFASMGDNDIPVFGSCSGSEPTEPYYDMVKYPKAANNYKNRIDLKLAVLSFLKNNELEDSNPYNLNINDIGLHDTTLFREFDNQNRFAVYELDINEDLSIGKITARQAFDNPKLAQLFTEYLRKNARVNNTRLKGIPTKSRLIVIYYYYPAEGKDPSFISDFDL</sequence>
<organism evidence="1 2">
    <name type="scientific">Salmonirosea aquatica</name>
    <dbReference type="NCBI Taxonomy" id="2654236"/>
    <lineage>
        <taxon>Bacteria</taxon>
        <taxon>Pseudomonadati</taxon>
        <taxon>Bacteroidota</taxon>
        <taxon>Cytophagia</taxon>
        <taxon>Cytophagales</taxon>
        <taxon>Spirosomataceae</taxon>
        <taxon>Salmonirosea</taxon>
    </lineage>
</organism>
<accession>A0A7C9BA09</accession>